<keyword evidence="6" id="KW-1185">Reference proteome</keyword>
<dbReference type="GO" id="GO:0005737">
    <property type="term" value="C:cytoplasm"/>
    <property type="evidence" value="ECO:0007669"/>
    <property type="project" value="TreeGrafter"/>
</dbReference>
<dbReference type="SUPFAM" id="SSF48452">
    <property type="entry name" value="TPR-like"/>
    <property type="match status" value="2"/>
</dbReference>
<gene>
    <name evidence="5" type="ORF">QTG54_005539</name>
</gene>
<dbReference type="FunFam" id="1.25.40.1040:FF:000003">
    <property type="entry name" value="N-terminal acetyltransferase A, auxiliary subunit"/>
    <property type="match status" value="1"/>
</dbReference>
<evidence type="ECO:0000256" key="3">
    <source>
        <dbReference type="PROSITE-ProRule" id="PRU00339"/>
    </source>
</evidence>
<dbReference type="InterPro" id="IPR011990">
    <property type="entry name" value="TPR-like_helical_dom_sf"/>
</dbReference>
<dbReference type="Proteomes" id="UP001224775">
    <property type="component" value="Unassembled WGS sequence"/>
</dbReference>
<name>A0AAD8YD40_9STRA</name>
<evidence type="ECO:0000313" key="5">
    <source>
        <dbReference type="EMBL" id="KAK1743942.1"/>
    </source>
</evidence>
<evidence type="ECO:0000256" key="2">
    <source>
        <dbReference type="ARBA" id="ARBA00022803"/>
    </source>
</evidence>
<dbReference type="SMART" id="SM00028">
    <property type="entry name" value="TPR"/>
    <property type="match status" value="4"/>
</dbReference>
<dbReference type="Pfam" id="PF12569">
    <property type="entry name" value="NatA_aux_su"/>
    <property type="match status" value="2"/>
</dbReference>
<evidence type="ECO:0000256" key="4">
    <source>
        <dbReference type="SAM" id="MobiDB-lite"/>
    </source>
</evidence>
<dbReference type="InterPro" id="IPR021183">
    <property type="entry name" value="NatA_aux_su"/>
</dbReference>
<dbReference type="PANTHER" id="PTHR22767:SF2">
    <property type="entry name" value="N(ALPHA)-ACETYLTRANSFERASE 15_16, ISOFORM A"/>
    <property type="match status" value="1"/>
</dbReference>
<feature type="repeat" description="TPR" evidence="3">
    <location>
        <begin position="103"/>
        <end position="136"/>
    </location>
</feature>
<dbReference type="AlphaFoldDB" id="A0AAD8YD40"/>
<reference evidence="5" key="1">
    <citation type="submission" date="2023-06" db="EMBL/GenBank/DDBJ databases">
        <title>Survivors Of The Sea: Transcriptome response of Skeletonema marinoi to long-term dormancy.</title>
        <authorList>
            <person name="Pinder M.I.M."/>
            <person name="Kourtchenko O."/>
            <person name="Robertson E.K."/>
            <person name="Larsson T."/>
            <person name="Maumus F."/>
            <person name="Osuna-Cruz C.M."/>
            <person name="Vancaester E."/>
            <person name="Stenow R."/>
            <person name="Vandepoele K."/>
            <person name="Ploug H."/>
            <person name="Bruchert V."/>
            <person name="Godhe A."/>
            <person name="Topel M."/>
        </authorList>
    </citation>
    <scope>NUCLEOTIDE SEQUENCE</scope>
    <source>
        <strain evidence="5">R05AC</strain>
    </source>
</reference>
<evidence type="ECO:0000256" key="1">
    <source>
        <dbReference type="ARBA" id="ARBA00022737"/>
    </source>
</evidence>
<dbReference type="Pfam" id="PF07719">
    <property type="entry name" value="TPR_2"/>
    <property type="match status" value="1"/>
</dbReference>
<organism evidence="5 6">
    <name type="scientific">Skeletonema marinoi</name>
    <dbReference type="NCBI Taxonomy" id="267567"/>
    <lineage>
        <taxon>Eukaryota</taxon>
        <taxon>Sar</taxon>
        <taxon>Stramenopiles</taxon>
        <taxon>Ochrophyta</taxon>
        <taxon>Bacillariophyta</taxon>
        <taxon>Coscinodiscophyceae</taxon>
        <taxon>Thalassiosirophycidae</taxon>
        <taxon>Thalassiosirales</taxon>
        <taxon>Skeletonemataceae</taxon>
        <taxon>Skeletonema</taxon>
        <taxon>Skeletonema marinoi-dohrnii complex</taxon>
    </lineage>
</organism>
<keyword evidence="2 3" id="KW-0802">TPR repeat</keyword>
<protein>
    <submittedName>
        <fullName evidence="5">N-terminal acetyltransferase A, auxiliary subunit</fullName>
    </submittedName>
</protein>
<keyword evidence="1" id="KW-0677">Repeat</keyword>
<proteinExistence type="predicted"/>
<comment type="caution">
    <text evidence="5">The sequence shown here is derived from an EMBL/GenBank/DDBJ whole genome shotgun (WGS) entry which is preliminary data.</text>
</comment>
<feature type="region of interest" description="Disordered" evidence="4">
    <location>
        <begin position="661"/>
        <end position="724"/>
    </location>
</feature>
<feature type="compositionally biased region" description="Low complexity" evidence="4">
    <location>
        <begin position="691"/>
        <end position="706"/>
    </location>
</feature>
<dbReference type="InterPro" id="IPR019734">
    <property type="entry name" value="TPR_rpt"/>
</dbReference>
<dbReference type="PIRSF" id="PIRSF000422">
    <property type="entry name" value="N-terminal-AcTrfase-A_aux_su"/>
    <property type="match status" value="1"/>
</dbReference>
<evidence type="ECO:0000313" key="6">
    <source>
        <dbReference type="Proteomes" id="UP001224775"/>
    </source>
</evidence>
<sequence>MSSDNPQSGQGRLLPRKEADLFKNVVKFYENKNYKKGMKNADQILKRFPNHGETLCMKGLILNGMASAKGAAGSKDKREEEEETKKEAVELVKRGLMMDMRSHVCWHVYGLLHRSSQNYAEAIKAYKQALRIDEENLQILRDMSLLQIQMRDLIGFKETRLRILTLRPNSKVHWLSYALSVHVNGDPDAAVGILDSYFGTLEEGCVEFEKNFESSELALYKNQLLSETKGEDEDEDGLGGVRKALEHLDEIEKVIVDHTGWLKAKLSYQLQLGNFEDAKDTAMKLFERGLTEEHRVHGAYMCALLKCDRETCLEVEKMKGTGTLATLRPFAEEERSILLDAYGSKDGLSKLYPRSNGIKRIYITILPTNSDEFKSAIDKYCQKQITKGVPSLGADLSSLYLMEDSRSNGSRLMLATDPLDVNVHPVHALLVDLIEAYITSLSSNNSFPSGEGESPPSALLWAWYLRSILHEQVAEYAQGITLIHKCIEHTPTAVDFYELKARLLEAGGDIQQAADVIDAGRDLDHQDRYINNQTTKTFLRAGREEDAKKRIALFTREQGSPEQYLYDMQCAWYELELADLLRRKGEFGKSLRKYMAVVKHYEDYHEDQFDFHSYCIRKVTMRAYCDLLRFEDDLWGLPHYGRAAEEIAKIHLHIHDNPSALESDAEPDYSKMTPAERKKAKNMARKKKNAAAKGGSKSDTKSNNTNGGSGNVKKSKPHAIDEDPSGKELLALNHLDEAKKYAAILARHAPKSISSWALQYDVSVRRGKMLMGLQALFKMKSIDSNSPQLFSRVVDFSQRLGSRSSKCHDTSEEIISAEFPKLMGGKTLSEFVKSAIERVKSDAASGLPMRTAVAKAIVSSGVGSAPDSLSVILDSKLNCRSANVDSCREALKFIESVGGQSGKGQFQALVVTKFPFLKDF</sequence>
<dbReference type="EMBL" id="JATAAI010000008">
    <property type="protein sequence ID" value="KAK1743942.1"/>
    <property type="molecule type" value="Genomic_DNA"/>
</dbReference>
<accession>A0AAD8YD40</accession>
<dbReference type="Gene3D" id="1.25.40.1040">
    <property type="match status" value="1"/>
</dbReference>
<dbReference type="PROSITE" id="PS50005">
    <property type="entry name" value="TPR"/>
    <property type="match status" value="1"/>
</dbReference>
<dbReference type="InterPro" id="IPR013105">
    <property type="entry name" value="TPR_2"/>
</dbReference>
<dbReference type="Gene3D" id="1.25.40.1010">
    <property type="match status" value="1"/>
</dbReference>
<feature type="compositionally biased region" description="Basic residues" evidence="4">
    <location>
        <begin position="678"/>
        <end position="690"/>
    </location>
</feature>
<dbReference type="PANTHER" id="PTHR22767">
    <property type="entry name" value="N-TERMINAL ACETYLTRANSFERASE-RELATED"/>
    <property type="match status" value="1"/>
</dbReference>